<evidence type="ECO:0000256" key="1">
    <source>
        <dbReference type="ARBA" id="ARBA00004429"/>
    </source>
</evidence>
<feature type="transmembrane region" description="Helical" evidence="9">
    <location>
        <begin position="129"/>
        <end position="149"/>
    </location>
</feature>
<dbReference type="InterPro" id="IPR004670">
    <property type="entry name" value="NhaA"/>
</dbReference>
<gene>
    <name evidence="9 10" type="primary">nhaA</name>
    <name evidence="10" type="ORF">IAB06_03485</name>
</gene>
<evidence type="ECO:0000313" key="11">
    <source>
        <dbReference type="Proteomes" id="UP000824099"/>
    </source>
</evidence>
<dbReference type="EMBL" id="DVNI01000051">
    <property type="protein sequence ID" value="HIU64089.1"/>
    <property type="molecule type" value="Genomic_DNA"/>
</dbReference>
<protein>
    <recommendedName>
        <fullName evidence="9">Na(+)/H(+) antiporter NhaA</fullName>
    </recommendedName>
    <alternativeName>
        <fullName evidence="9">Sodium/proton antiporter NhaA</fullName>
    </alternativeName>
</protein>
<reference evidence="10" key="2">
    <citation type="journal article" date="2021" name="PeerJ">
        <title>Extensive microbial diversity within the chicken gut microbiome revealed by metagenomics and culture.</title>
        <authorList>
            <person name="Gilroy R."/>
            <person name="Ravi A."/>
            <person name="Getino M."/>
            <person name="Pursley I."/>
            <person name="Horton D.L."/>
            <person name="Alikhan N.F."/>
            <person name="Baker D."/>
            <person name="Gharbi K."/>
            <person name="Hall N."/>
            <person name="Watson M."/>
            <person name="Adriaenssens E.M."/>
            <person name="Foster-Nyarko E."/>
            <person name="Jarju S."/>
            <person name="Secka A."/>
            <person name="Antonio M."/>
            <person name="Oren A."/>
            <person name="Chaudhuri R.R."/>
            <person name="La Ragione R."/>
            <person name="Hildebrand F."/>
            <person name="Pallen M.J."/>
        </authorList>
    </citation>
    <scope>NUCLEOTIDE SEQUENCE</scope>
    <source>
        <strain evidence="10">CHK160-1198</strain>
    </source>
</reference>
<comment type="similarity">
    <text evidence="9">Belongs to the NhaA Na(+)/H(+) (TC 2.A.33) antiporter family.</text>
</comment>
<dbReference type="GO" id="GO:0015385">
    <property type="term" value="F:sodium:proton antiporter activity"/>
    <property type="evidence" value="ECO:0007669"/>
    <property type="project" value="UniProtKB-UniRule"/>
</dbReference>
<dbReference type="Pfam" id="PF06965">
    <property type="entry name" value="Na_H_antiport_1"/>
    <property type="match status" value="1"/>
</dbReference>
<dbReference type="PANTHER" id="PTHR30341">
    <property type="entry name" value="SODIUM ION/PROTON ANTIPORTER NHAA-RELATED"/>
    <property type="match status" value="1"/>
</dbReference>
<dbReference type="NCBIfam" id="TIGR00773">
    <property type="entry name" value="NhaA"/>
    <property type="match status" value="1"/>
</dbReference>
<sequence>MKNKNSIWQKIISLPQAPAFSGGLMVLCVFIAMLWANSPWREYYFALLALPVGITIGNYEISHSVLMVINDALMVFFFFLVGLEIKREILVGHLRELKLALFPVLAAVGGVVAPALIYSAFPHSAFTAAGWAIPTATDIAFSLAVLSLLGNRVPVALKVFLATLAIADDIIGIIIIGVLYTSGLNLVAFGMALVILSLMYLLNKSGVRSTFVYTLLAFGVWVAVAKSGIHPTIAGVLAAMTIPVRPKVEFADYLTKAERAYERLQSVDGKCVRTLVDDEARATVESLGRLSGAALTPLTKMEMGLHSFVNYLVLPIFAFANAGIALSWETQFFSPVSLGVFAGLFIGKPVGIYCMARLTTWAKIASRPPEVTWTQIGGAGMVAGIGFTIAIFMTTLVFGSSNHADSAKIGIVAGSIISGLVGLVVIKYTLKK</sequence>
<keyword evidence="4 9" id="KW-0812">Transmembrane</keyword>
<dbReference type="Gene3D" id="1.20.1530.10">
    <property type="entry name" value="Na+/H+ antiporter like domain"/>
    <property type="match status" value="1"/>
</dbReference>
<dbReference type="AlphaFoldDB" id="A0A9D1MPH6"/>
<evidence type="ECO:0000256" key="2">
    <source>
        <dbReference type="ARBA" id="ARBA00022449"/>
    </source>
</evidence>
<feature type="transmembrane region" description="Helical" evidence="9">
    <location>
        <begin position="332"/>
        <end position="355"/>
    </location>
</feature>
<organism evidence="10 11">
    <name type="scientific">Candidatus Avacidaminococcus intestinavium</name>
    <dbReference type="NCBI Taxonomy" id="2840684"/>
    <lineage>
        <taxon>Bacteria</taxon>
        <taxon>Bacillati</taxon>
        <taxon>Bacillota</taxon>
        <taxon>Negativicutes</taxon>
        <taxon>Acidaminococcales</taxon>
        <taxon>Acidaminococcaceae</taxon>
        <taxon>Acidaminococcaceae incertae sedis</taxon>
        <taxon>Candidatus Avacidaminococcus</taxon>
    </lineage>
</organism>
<comment type="caution">
    <text evidence="10">The sequence shown here is derived from an EMBL/GenBank/DDBJ whole genome shotgun (WGS) entry which is preliminary data.</text>
</comment>
<keyword evidence="7 9" id="KW-0472">Membrane</keyword>
<evidence type="ECO:0000256" key="3">
    <source>
        <dbReference type="ARBA" id="ARBA00022475"/>
    </source>
</evidence>
<name>A0A9D1MPH6_9FIRM</name>
<evidence type="ECO:0000256" key="4">
    <source>
        <dbReference type="ARBA" id="ARBA00022692"/>
    </source>
</evidence>
<evidence type="ECO:0000256" key="7">
    <source>
        <dbReference type="ARBA" id="ARBA00023136"/>
    </source>
</evidence>
<feature type="transmembrane region" description="Helical" evidence="9">
    <location>
        <begin position="65"/>
        <end position="85"/>
    </location>
</feature>
<dbReference type="GO" id="GO:0006885">
    <property type="term" value="P:regulation of pH"/>
    <property type="evidence" value="ECO:0007669"/>
    <property type="project" value="UniProtKB-UniRule"/>
</dbReference>
<keyword evidence="6 9" id="KW-0915">Sodium</keyword>
<keyword evidence="3 9" id="KW-1003">Cell membrane</keyword>
<dbReference type="InterPro" id="IPR023171">
    <property type="entry name" value="Na/H_antiporter_dom_sf"/>
</dbReference>
<dbReference type="HAMAP" id="MF_01844">
    <property type="entry name" value="NhaA"/>
    <property type="match status" value="1"/>
</dbReference>
<feature type="transmembrane region" description="Helical" evidence="9">
    <location>
        <begin position="186"/>
        <end position="202"/>
    </location>
</feature>
<evidence type="ECO:0000256" key="5">
    <source>
        <dbReference type="ARBA" id="ARBA00022989"/>
    </source>
</evidence>
<feature type="transmembrane region" description="Helical" evidence="9">
    <location>
        <begin position="20"/>
        <end position="36"/>
    </location>
</feature>
<keyword evidence="9" id="KW-0406">Ion transport</keyword>
<evidence type="ECO:0000256" key="8">
    <source>
        <dbReference type="ARBA" id="ARBA00023201"/>
    </source>
</evidence>
<feature type="transmembrane region" description="Helical" evidence="9">
    <location>
        <begin position="409"/>
        <end position="430"/>
    </location>
</feature>
<comment type="subcellular location">
    <subcellularLocation>
        <location evidence="1">Cell inner membrane</location>
        <topology evidence="1">Multi-pass membrane protein</topology>
    </subcellularLocation>
    <subcellularLocation>
        <location evidence="9">Cell membrane</location>
        <topology evidence="9">Multi-pass membrane protein</topology>
    </subcellularLocation>
</comment>
<proteinExistence type="inferred from homology"/>
<comment type="catalytic activity">
    <reaction evidence="9">
        <text>Na(+)(in) + 2 H(+)(out) = Na(+)(out) + 2 H(+)(in)</text>
        <dbReference type="Rhea" id="RHEA:29251"/>
        <dbReference type="ChEBI" id="CHEBI:15378"/>
        <dbReference type="ChEBI" id="CHEBI:29101"/>
    </reaction>
</comment>
<evidence type="ECO:0000256" key="6">
    <source>
        <dbReference type="ARBA" id="ARBA00023053"/>
    </source>
</evidence>
<evidence type="ECO:0000256" key="9">
    <source>
        <dbReference type="HAMAP-Rule" id="MF_01844"/>
    </source>
</evidence>
<dbReference type="PANTHER" id="PTHR30341:SF0">
    <property type="entry name" value="NA(+)_H(+) ANTIPORTER NHAA"/>
    <property type="match status" value="1"/>
</dbReference>
<dbReference type="Proteomes" id="UP000824099">
    <property type="component" value="Unassembled WGS sequence"/>
</dbReference>
<accession>A0A9D1MPH6</accession>
<feature type="transmembrane region" description="Helical" evidence="9">
    <location>
        <begin position="308"/>
        <end position="326"/>
    </location>
</feature>
<comment type="function">
    <text evidence="9">Na(+)/H(+) antiporter that extrudes sodium in exchange for external protons.</text>
</comment>
<keyword evidence="5 9" id="KW-1133">Transmembrane helix</keyword>
<evidence type="ECO:0000313" key="10">
    <source>
        <dbReference type="EMBL" id="HIU64089.1"/>
    </source>
</evidence>
<dbReference type="GO" id="GO:0005886">
    <property type="term" value="C:plasma membrane"/>
    <property type="evidence" value="ECO:0007669"/>
    <property type="project" value="UniProtKB-SubCell"/>
</dbReference>
<reference evidence="10" key="1">
    <citation type="submission" date="2020-10" db="EMBL/GenBank/DDBJ databases">
        <authorList>
            <person name="Gilroy R."/>
        </authorList>
    </citation>
    <scope>NUCLEOTIDE SEQUENCE</scope>
    <source>
        <strain evidence="10">CHK160-1198</strain>
    </source>
</reference>
<keyword evidence="2 9" id="KW-0050">Antiport</keyword>
<feature type="transmembrane region" description="Helical" evidence="9">
    <location>
        <begin position="97"/>
        <end position="117"/>
    </location>
</feature>
<feature type="transmembrane region" description="Helical" evidence="9">
    <location>
        <begin position="376"/>
        <end position="397"/>
    </location>
</feature>
<keyword evidence="8 9" id="KW-0739">Sodium transport</keyword>
<keyword evidence="9" id="KW-0813">Transport</keyword>